<keyword evidence="4 8" id="KW-0479">Metal-binding</keyword>
<dbReference type="PANTHER" id="PTHR24305:SF77">
    <property type="entry name" value="CYTOCHROME P450 MONOOXYGENASE"/>
    <property type="match status" value="1"/>
</dbReference>
<dbReference type="GO" id="GO:0004497">
    <property type="term" value="F:monooxygenase activity"/>
    <property type="evidence" value="ECO:0007669"/>
    <property type="project" value="UniProtKB-KW"/>
</dbReference>
<dbReference type="Gene3D" id="1.10.630.10">
    <property type="entry name" value="Cytochrome P450"/>
    <property type="match status" value="1"/>
</dbReference>
<sequence>MAAKMDFLIDAELSNSTILGLVAASFAVWYVVTALTAWYRLRHLPGPILAKFSYLWQAHTIATLQVSSRYLNLREYGPLVVTAPNTVVTDDPDILRKIASTKSTYKRSWWYAGAKFTSDTDSMGTQVDTVAHDILKAKTAGPYAGRQTEGGLERAVDAQLVRLVDLIRRKYLSRGDELRSIDFAKLSRCFTLDVISGLVFGNPWGHLDEGEDVLGWIGTMDKLLPTMSVSLEIPALRNIFIPKYGLLRWLGPKASDKSGLGVVMRHVNEAIRQRFENKDKPTKDMMGGFIRNGMTKRECEGEAILAVLAGNDTTASTIRSSMLYLLATPRAYSRFKKEIKEAVEGGKVSSPITNEESQRLPYTQAIMWESFRIGTAVTFGHYKVVPPGGDTFAGYFLPEGTEIGHNSIALTHNKKIFGDDADIFRPERFIDSDPDQKTEMMRALDMIWGGGRWTCAGKNVAYLELNKTLFELMRHFDFQVVDVHTPVKERAYITKLHEDMFVRISEADWSAI</sequence>
<dbReference type="GO" id="GO:0020037">
    <property type="term" value="F:heme binding"/>
    <property type="evidence" value="ECO:0007669"/>
    <property type="project" value="InterPro"/>
</dbReference>
<keyword evidence="11" id="KW-1185">Reference proteome</keyword>
<organism evidence="10 11">
    <name type="scientific">Cercophora samala</name>
    <dbReference type="NCBI Taxonomy" id="330535"/>
    <lineage>
        <taxon>Eukaryota</taxon>
        <taxon>Fungi</taxon>
        <taxon>Dikarya</taxon>
        <taxon>Ascomycota</taxon>
        <taxon>Pezizomycotina</taxon>
        <taxon>Sordariomycetes</taxon>
        <taxon>Sordariomycetidae</taxon>
        <taxon>Sordariales</taxon>
        <taxon>Lasiosphaeriaceae</taxon>
        <taxon>Cercophora</taxon>
    </lineage>
</organism>
<dbReference type="GO" id="GO:0016705">
    <property type="term" value="F:oxidoreductase activity, acting on paired donors, with incorporation or reduction of molecular oxygen"/>
    <property type="evidence" value="ECO:0007669"/>
    <property type="project" value="InterPro"/>
</dbReference>
<keyword evidence="9" id="KW-0472">Membrane</keyword>
<reference evidence="10" key="1">
    <citation type="submission" date="2023-06" db="EMBL/GenBank/DDBJ databases">
        <title>Genome-scale phylogeny and comparative genomics of the fungal order Sordariales.</title>
        <authorList>
            <consortium name="Lawrence Berkeley National Laboratory"/>
            <person name="Hensen N."/>
            <person name="Bonometti L."/>
            <person name="Westerberg I."/>
            <person name="Brannstrom I.O."/>
            <person name="Guillou S."/>
            <person name="Cros-Aarteil S."/>
            <person name="Calhoun S."/>
            <person name="Haridas S."/>
            <person name="Kuo A."/>
            <person name="Mondo S."/>
            <person name="Pangilinan J."/>
            <person name="Riley R."/>
            <person name="Labutti K."/>
            <person name="Andreopoulos B."/>
            <person name="Lipzen A."/>
            <person name="Chen C."/>
            <person name="Yanf M."/>
            <person name="Daum C."/>
            <person name="Ng V."/>
            <person name="Clum A."/>
            <person name="Steindorff A."/>
            <person name="Ohm R."/>
            <person name="Martin F."/>
            <person name="Silar P."/>
            <person name="Natvig D."/>
            <person name="Lalanne C."/>
            <person name="Gautier V."/>
            <person name="Ament-Velasquez S.L."/>
            <person name="Kruys A."/>
            <person name="Hutchinson M.I."/>
            <person name="Powell A.J."/>
            <person name="Barry K."/>
            <person name="Miller A.N."/>
            <person name="Grigoriev I.V."/>
            <person name="Debuchy R."/>
            <person name="Gladieux P."/>
            <person name="Thoren M.H."/>
            <person name="Johannesson H."/>
        </authorList>
    </citation>
    <scope>NUCLEOTIDE SEQUENCE</scope>
    <source>
        <strain evidence="10">CBS 307.81</strain>
    </source>
</reference>
<feature type="binding site" description="axial binding residue" evidence="8">
    <location>
        <position position="455"/>
    </location>
    <ligand>
        <name>heme</name>
        <dbReference type="ChEBI" id="CHEBI:30413"/>
    </ligand>
    <ligandPart>
        <name>Fe</name>
        <dbReference type="ChEBI" id="CHEBI:18248"/>
    </ligandPart>
</feature>
<keyword evidence="9" id="KW-0812">Transmembrane</keyword>
<dbReference type="InterPro" id="IPR001128">
    <property type="entry name" value="Cyt_P450"/>
</dbReference>
<keyword evidence="7" id="KW-0503">Monooxygenase</keyword>
<keyword evidence="5" id="KW-0560">Oxidoreductase</keyword>
<name>A0AA40DET1_9PEZI</name>
<comment type="caution">
    <text evidence="10">The sequence shown here is derived from an EMBL/GenBank/DDBJ whole genome shotgun (WGS) entry which is preliminary data.</text>
</comment>
<comment type="cofactor">
    <cofactor evidence="1 8">
        <name>heme</name>
        <dbReference type="ChEBI" id="CHEBI:30413"/>
    </cofactor>
</comment>
<evidence type="ECO:0000256" key="7">
    <source>
        <dbReference type="ARBA" id="ARBA00023033"/>
    </source>
</evidence>
<gene>
    <name evidence="10" type="ORF">QBC41DRAFT_363207</name>
</gene>
<dbReference type="SUPFAM" id="SSF48264">
    <property type="entry name" value="Cytochrome P450"/>
    <property type="match status" value="1"/>
</dbReference>
<evidence type="ECO:0000256" key="5">
    <source>
        <dbReference type="ARBA" id="ARBA00023002"/>
    </source>
</evidence>
<dbReference type="CDD" id="cd11060">
    <property type="entry name" value="CYP57A1-like"/>
    <property type="match status" value="1"/>
</dbReference>
<evidence type="ECO:0000256" key="2">
    <source>
        <dbReference type="ARBA" id="ARBA00010617"/>
    </source>
</evidence>
<evidence type="ECO:0000256" key="3">
    <source>
        <dbReference type="ARBA" id="ARBA00022617"/>
    </source>
</evidence>
<dbReference type="Proteomes" id="UP001174997">
    <property type="component" value="Unassembled WGS sequence"/>
</dbReference>
<dbReference type="Pfam" id="PF00067">
    <property type="entry name" value="p450"/>
    <property type="match status" value="1"/>
</dbReference>
<evidence type="ECO:0000256" key="9">
    <source>
        <dbReference type="SAM" id="Phobius"/>
    </source>
</evidence>
<evidence type="ECO:0000256" key="8">
    <source>
        <dbReference type="PIRSR" id="PIRSR602401-1"/>
    </source>
</evidence>
<keyword evidence="3 8" id="KW-0349">Heme</keyword>
<dbReference type="EMBL" id="JAULSY010000020">
    <property type="protein sequence ID" value="KAK0671600.1"/>
    <property type="molecule type" value="Genomic_DNA"/>
</dbReference>
<keyword evidence="6 8" id="KW-0408">Iron</keyword>
<evidence type="ECO:0000256" key="1">
    <source>
        <dbReference type="ARBA" id="ARBA00001971"/>
    </source>
</evidence>
<dbReference type="PRINTS" id="PR00463">
    <property type="entry name" value="EP450I"/>
</dbReference>
<keyword evidence="9" id="KW-1133">Transmembrane helix</keyword>
<dbReference type="InterPro" id="IPR002401">
    <property type="entry name" value="Cyt_P450_E_grp-I"/>
</dbReference>
<protein>
    <submittedName>
        <fullName evidence="10">Cytochrome P450 E-class, group I</fullName>
    </submittedName>
</protein>
<dbReference type="InterPro" id="IPR050121">
    <property type="entry name" value="Cytochrome_P450_monoxygenase"/>
</dbReference>
<dbReference type="PANTHER" id="PTHR24305">
    <property type="entry name" value="CYTOCHROME P450"/>
    <property type="match status" value="1"/>
</dbReference>
<proteinExistence type="inferred from homology"/>
<dbReference type="GO" id="GO:0005506">
    <property type="term" value="F:iron ion binding"/>
    <property type="evidence" value="ECO:0007669"/>
    <property type="project" value="InterPro"/>
</dbReference>
<dbReference type="AlphaFoldDB" id="A0AA40DET1"/>
<feature type="transmembrane region" description="Helical" evidence="9">
    <location>
        <begin position="18"/>
        <end position="39"/>
    </location>
</feature>
<evidence type="ECO:0000313" key="11">
    <source>
        <dbReference type="Proteomes" id="UP001174997"/>
    </source>
</evidence>
<comment type="similarity">
    <text evidence="2">Belongs to the cytochrome P450 family.</text>
</comment>
<accession>A0AA40DET1</accession>
<evidence type="ECO:0000256" key="4">
    <source>
        <dbReference type="ARBA" id="ARBA00022723"/>
    </source>
</evidence>
<evidence type="ECO:0000313" key="10">
    <source>
        <dbReference type="EMBL" id="KAK0671600.1"/>
    </source>
</evidence>
<evidence type="ECO:0000256" key="6">
    <source>
        <dbReference type="ARBA" id="ARBA00023004"/>
    </source>
</evidence>
<dbReference type="InterPro" id="IPR036396">
    <property type="entry name" value="Cyt_P450_sf"/>
</dbReference>